<organism evidence="2 3">
    <name type="scientific">Symbiodinium natans</name>
    <dbReference type="NCBI Taxonomy" id="878477"/>
    <lineage>
        <taxon>Eukaryota</taxon>
        <taxon>Sar</taxon>
        <taxon>Alveolata</taxon>
        <taxon>Dinophyceae</taxon>
        <taxon>Suessiales</taxon>
        <taxon>Symbiodiniaceae</taxon>
        <taxon>Symbiodinium</taxon>
    </lineage>
</organism>
<reference evidence="2" key="1">
    <citation type="submission" date="2021-02" db="EMBL/GenBank/DDBJ databases">
        <authorList>
            <person name="Dougan E. K."/>
            <person name="Rhodes N."/>
            <person name="Thang M."/>
            <person name="Chan C."/>
        </authorList>
    </citation>
    <scope>NUCLEOTIDE SEQUENCE</scope>
</reference>
<name>A0A812R4Y5_9DINO</name>
<feature type="signal peptide" evidence="1">
    <location>
        <begin position="1"/>
        <end position="20"/>
    </location>
</feature>
<evidence type="ECO:0000256" key="1">
    <source>
        <dbReference type="SAM" id="SignalP"/>
    </source>
</evidence>
<dbReference type="AlphaFoldDB" id="A0A812R4Y5"/>
<evidence type="ECO:0000313" key="2">
    <source>
        <dbReference type="EMBL" id="CAE7418742.1"/>
    </source>
</evidence>
<dbReference type="EMBL" id="CAJNDS010002299">
    <property type="protein sequence ID" value="CAE7418742.1"/>
    <property type="molecule type" value="Genomic_DNA"/>
</dbReference>
<protein>
    <submittedName>
        <fullName evidence="2">Uncharacterized protein</fullName>
    </submittedName>
</protein>
<gene>
    <name evidence="2" type="ORF">SNAT2548_LOCUS22770</name>
</gene>
<evidence type="ECO:0000313" key="3">
    <source>
        <dbReference type="Proteomes" id="UP000604046"/>
    </source>
</evidence>
<comment type="caution">
    <text evidence="2">The sequence shown here is derived from an EMBL/GenBank/DDBJ whole genome shotgun (WGS) entry which is preliminary data.</text>
</comment>
<keyword evidence="3" id="KW-1185">Reference proteome</keyword>
<feature type="chain" id="PRO_5032640244" evidence="1">
    <location>
        <begin position="21"/>
        <end position="315"/>
    </location>
</feature>
<sequence>MASRHSQELLVAMLLSAAWAVEPTCPEAFPASFVQVAYGLRNLHEAPTQCGYLVPDMCDPSADAPCSNNCRYHTNGKDCYRPVQDVLDDHSDVEDFDGFCYFNFTAFFVGPLGDPDFPQEVVNGILMLRRSYQGLSQGPLVTINLEGEMLTTHVDSLHYAYDDVYAFSLGFLQGQGLDPELMRNSTHWISLSEQACKGLQHTYNFSREELTVADWLDMNIPIFARIHCAAGLRMEDTYPPSLFTESFINRSGYRNWEDCQQVTRRDLAKHHYMKCMLGYRNSANDMAYLNGRACLLEGNRIGHFSECTYVPDVAF</sequence>
<accession>A0A812R4Y5</accession>
<proteinExistence type="predicted"/>
<dbReference type="Proteomes" id="UP000604046">
    <property type="component" value="Unassembled WGS sequence"/>
</dbReference>
<keyword evidence="1" id="KW-0732">Signal</keyword>